<sequence>MWGNGFFHSICKAPTSQSGGFSRQTLKMAGQQPPGHWVGLPLKSGWGHSVGQDMRTRFYNPEGQVLHNQSDWRRYRNAAGPGHGPMSNILLTLGSMVPFFLGD</sequence>
<reference evidence="1" key="3">
    <citation type="submission" date="2025-09" db="UniProtKB">
        <authorList>
            <consortium name="Ensembl"/>
        </authorList>
    </citation>
    <scope>IDENTIFICATION</scope>
</reference>
<keyword evidence="2" id="KW-1185">Reference proteome</keyword>
<dbReference type="Ensembl" id="ENSHHUT00000059062.1">
    <property type="protein sequence ID" value="ENSHHUP00000057099.1"/>
    <property type="gene ID" value="ENSHHUG00000034056.1"/>
</dbReference>
<proteinExistence type="predicted"/>
<accession>A0A4W5P7Y6</accession>
<reference evidence="2" key="1">
    <citation type="submission" date="2018-06" db="EMBL/GenBank/DDBJ databases">
        <title>Genome assembly of Danube salmon.</title>
        <authorList>
            <person name="Macqueen D.J."/>
            <person name="Gundappa M.K."/>
        </authorList>
    </citation>
    <scope>NUCLEOTIDE SEQUENCE [LARGE SCALE GENOMIC DNA]</scope>
</reference>
<dbReference type="AlphaFoldDB" id="A0A4W5P7Y6"/>
<dbReference type="GeneTree" id="ENSGT01000000221771"/>
<reference evidence="1" key="2">
    <citation type="submission" date="2025-08" db="UniProtKB">
        <authorList>
            <consortium name="Ensembl"/>
        </authorList>
    </citation>
    <scope>IDENTIFICATION</scope>
</reference>
<protein>
    <submittedName>
        <fullName evidence="1">Uncharacterized protein</fullName>
    </submittedName>
</protein>
<dbReference type="Proteomes" id="UP000314982">
    <property type="component" value="Unassembled WGS sequence"/>
</dbReference>
<evidence type="ECO:0000313" key="2">
    <source>
        <dbReference type="Proteomes" id="UP000314982"/>
    </source>
</evidence>
<name>A0A4W5P7Y6_9TELE</name>
<organism evidence="1 2">
    <name type="scientific">Hucho hucho</name>
    <name type="common">huchen</name>
    <dbReference type="NCBI Taxonomy" id="62062"/>
    <lineage>
        <taxon>Eukaryota</taxon>
        <taxon>Metazoa</taxon>
        <taxon>Chordata</taxon>
        <taxon>Craniata</taxon>
        <taxon>Vertebrata</taxon>
        <taxon>Euteleostomi</taxon>
        <taxon>Actinopterygii</taxon>
        <taxon>Neopterygii</taxon>
        <taxon>Teleostei</taxon>
        <taxon>Protacanthopterygii</taxon>
        <taxon>Salmoniformes</taxon>
        <taxon>Salmonidae</taxon>
        <taxon>Salmoninae</taxon>
        <taxon>Hucho</taxon>
    </lineage>
</organism>
<evidence type="ECO:0000313" key="1">
    <source>
        <dbReference type="Ensembl" id="ENSHHUP00000057099.1"/>
    </source>
</evidence>